<dbReference type="InterPro" id="IPR002716">
    <property type="entry name" value="PIN_dom"/>
</dbReference>
<dbReference type="InterPro" id="IPR022907">
    <property type="entry name" value="VapC_family"/>
</dbReference>
<dbReference type="PANTHER" id="PTHR33653:SF1">
    <property type="entry name" value="RIBONUCLEASE VAPC2"/>
    <property type="match status" value="1"/>
</dbReference>
<comment type="cofactor">
    <cofactor evidence="1 8">
        <name>Mg(2+)</name>
        <dbReference type="ChEBI" id="CHEBI:18420"/>
    </cofactor>
</comment>
<evidence type="ECO:0000256" key="6">
    <source>
        <dbReference type="ARBA" id="ARBA00022842"/>
    </source>
</evidence>
<feature type="binding site" evidence="8">
    <location>
        <position position="4"/>
    </location>
    <ligand>
        <name>Mg(2+)</name>
        <dbReference type="ChEBI" id="CHEBI:18420"/>
    </ligand>
</feature>
<dbReference type="SUPFAM" id="SSF88723">
    <property type="entry name" value="PIN domain-like"/>
    <property type="match status" value="1"/>
</dbReference>
<dbReference type="EMBL" id="BSUJ01000001">
    <property type="protein sequence ID" value="GMA21492.1"/>
    <property type="molecule type" value="Genomic_DNA"/>
</dbReference>
<comment type="similarity">
    <text evidence="7 8">Belongs to the PINc/VapC protein family.</text>
</comment>
<keyword evidence="8" id="KW-0800">Toxin</keyword>
<dbReference type="RefSeq" id="WP_241443429.1">
    <property type="nucleotide sequence ID" value="NZ_BSUJ01000001.1"/>
</dbReference>
<dbReference type="EC" id="3.1.-.-" evidence="8"/>
<evidence type="ECO:0000313" key="10">
    <source>
        <dbReference type="EMBL" id="GMA21492.1"/>
    </source>
</evidence>
<reference evidence="10" key="3">
    <citation type="submission" date="2023-02" db="EMBL/GenBank/DDBJ databases">
        <authorList>
            <person name="Sun Q."/>
            <person name="Mori K."/>
        </authorList>
    </citation>
    <scope>NUCLEOTIDE SEQUENCE</scope>
    <source>
        <strain evidence="10">NBRC 105830</strain>
    </source>
</reference>
<reference evidence="13" key="2">
    <citation type="journal article" date="2019" name="Int. J. Syst. Evol. Microbiol.">
        <title>The Global Catalogue of Microorganisms (GCM) 10K type strain sequencing project: providing services to taxonomists for standard genome sequencing and annotation.</title>
        <authorList>
            <consortium name="The Broad Institute Genomics Platform"/>
            <consortium name="The Broad Institute Genome Sequencing Center for Infectious Disease"/>
            <person name="Wu L."/>
            <person name="Ma J."/>
        </authorList>
    </citation>
    <scope>NUCLEOTIDE SEQUENCE [LARGE SCALE GENOMIC DNA]</scope>
    <source>
        <strain evidence="13">NBRC 105830</strain>
    </source>
</reference>
<keyword evidence="3 8" id="KW-0540">Nuclease</keyword>
<keyword evidence="5 8" id="KW-0378">Hydrolase</keyword>
<dbReference type="Pfam" id="PF01850">
    <property type="entry name" value="PIN"/>
    <property type="match status" value="1"/>
</dbReference>
<comment type="function">
    <text evidence="8">Toxic component of a toxin-antitoxin (TA) system. An RNase.</text>
</comment>
<accession>A0ABQ6HSZ6</accession>
<reference evidence="10" key="1">
    <citation type="journal article" date="2014" name="Int. J. Syst. Evol. Microbiol.">
        <title>Complete genome of a new Firmicutes species belonging to the dominant human colonic microbiota ('Ruminococcus bicirculans') reveals two chromosomes and a selective capacity to utilize plant glucans.</title>
        <authorList>
            <consortium name="NISC Comparative Sequencing Program"/>
            <person name="Wegmann U."/>
            <person name="Louis P."/>
            <person name="Goesmann A."/>
            <person name="Henrissat B."/>
            <person name="Duncan S.H."/>
            <person name="Flint H.J."/>
        </authorList>
    </citation>
    <scope>NUCLEOTIDE SEQUENCE</scope>
    <source>
        <strain evidence="10">NBRC 105830</strain>
    </source>
</reference>
<name>A0ABQ6HSZ6_9MICO</name>
<evidence type="ECO:0000259" key="9">
    <source>
        <dbReference type="Pfam" id="PF01850"/>
    </source>
</evidence>
<proteinExistence type="inferred from homology"/>
<evidence type="ECO:0000256" key="4">
    <source>
        <dbReference type="ARBA" id="ARBA00022723"/>
    </source>
</evidence>
<dbReference type="EMBL" id="BSUJ01000006">
    <property type="protein sequence ID" value="GMA22189.1"/>
    <property type="molecule type" value="Genomic_DNA"/>
</dbReference>
<keyword evidence="13" id="KW-1185">Reference proteome</keyword>
<keyword evidence="6 8" id="KW-0460">Magnesium</keyword>
<evidence type="ECO:0000313" key="11">
    <source>
        <dbReference type="EMBL" id="GMA22189.1"/>
    </source>
</evidence>
<evidence type="ECO:0000256" key="8">
    <source>
        <dbReference type="HAMAP-Rule" id="MF_00265"/>
    </source>
</evidence>
<evidence type="ECO:0000256" key="5">
    <source>
        <dbReference type="ARBA" id="ARBA00022801"/>
    </source>
</evidence>
<evidence type="ECO:0000256" key="7">
    <source>
        <dbReference type="ARBA" id="ARBA00038093"/>
    </source>
</evidence>
<evidence type="ECO:0000256" key="1">
    <source>
        <dbReference type="ARBA" id="ARBA00001946"/>
    </source>
</evidence>
<dbReference type="InterPro" id="IPR029060">
    <property type="entry name" value="PIN-like_dom_sf"/>
</dbReference>
<dbReference type="EMBL" id="BSUJ01000007">
    <property type="protein sequence ID" value="GMA22236.1"/>
    <property type="molecule type" value="Genomic_DNA"/>
</dbReference>
<dbReference type="InterPro" id="IPR050556">
    <property type="entry name" value="Type_II_TA_system_RNase"/>
</dbReference>
<evidence type="ECO:0000256" key="2">
    <source>
        <dbReference type="ARBA" id="ARBA00022649"/>
    </source>
</evidence>
<dbReference type="CDD" id="cd09871">
    <property type="entry name" value="PIN_MtVapC28-VapC30-like"/>
    <property type="match status" value="1"/>
</dbReference>
<keyword evidence="4 8" id="KW-0479">Metal-binding</keyword>
<evidence type="ECO:0000313" key="13">
    <source>
        <dbReference type="Proteomes" id="UP001157109"/>
    </source>
</evidence>
<keyword evidence="2 8" id="KW-1277">Toxin-antitoxin system</keyword>
<sequence length="130" mass="13906">MIVDTSALVAVLLEEPGSERVEAALFEAQDLAMSAGTLLECSIVLQRRLPPAQWRRLTRLLDLLGVVVEPVTAEQAEVGRLAYQQFGPGSGSGARLNVGDCFAYALAAVTGRPLLFVGEDFNHTDLLPAI</sequence>
<evidence type="ECO:0000256" key="3">
    <source>
        <dbReference type="ARBA" id="ARBA00022722"/>
    </source>
</evidence>
<comment type="caution">
    <text evidence="10">The sequence shown here is derived from an EMBL/GenBank/DDBJ whole genome shotgun (WGS) entry which is preliminary data.</text>
</comment>
<dbReference type="PANTHER" id="PTHR33653">
    <property type="entry name" value="RIBONUCLEASE VAPC2"/>
    <property type="match status" value="1"/>
</dbReference>
<dbReference type="Proteomes" id="UP001157109">
    <property type="component" value="Unassembled WGS sequence"/>
</dbReference>
<feature type="binding site" evidence="8">
    <location>
        <position position="100"/>
    </location>
    <ligand>
        <name>Mg(2+)</name>
        <dbReference type="ChEBI" id="CHEBI:18420"/>
    </ligand>
</feature>
<organism evidence="10 13">
    <name type="scientific">Arsenicicoccus piscis</name>
    <dbReference type="NCBI Taxonomy" id="673954"/>
    <lineage>
        <taxon>Bacteria</taxon>
        <taxon>Bacillati</taxon>
        <taxon>Actinomycetota</taxon>
        <taxon>Actinomycetes</taxon>
        <taxon>Micrococcales</taxon>
        <taxon>Intrasporangiaceae</taxon>
        <taxon>Arsenicicoccus</taxon>
    </lineage>
</organism>
<gene>
    <name evidence="10" type="primary">vapC42_1</name>
    <name evidence="8" type="synonym">vapC</name>
    <name evidence="11" type="synonym">vapC42_2</name>
    <name evidence="12" type="synonym">vapC42_3</name>
    <name evidence="10" type="ORF">GCM10025862_35130</name>
    <name evidence="11" type="ORF">GCM10025862_42120</name>
    <name evidence="12" type="ORF">GCM10025862_42590</name>
</gene>
<dbReference type="HAMAP" id="MF_00265">
    <property type="entry name" value="VapC_Nob1"/>
    <property type="match status" value="1"/>
</dbReference>
<evidence type="ECO:0000313" key="12">
    <source>
        <dbReference type="EMBL" id="GMA22236.1"/>
    </source>
</evidence>
<protein>
    <recommendedName>
        <fullName evidence="8">Ribonuclease VapC</fullName>
        <shortName evidence="8">RNase VapC</shortName>
        <ecNumber evidence="8">3.1.-.-</ecNumber>
    </recommendedName>
    <alternativeName>
        <fullName evidence="8">Toxin VapC</fullName>
    </alternativeName>
</protein>
<feature type="domain" description="PIN" evidence="9">
    <location>
        <begin position="1"/>
        <end position="125"/>
    </location>
</feature>
<dbReference type="Gene3D" id="3.40.50.1010">
    <property type="entry name" value="5'-nuclease"/>
    <property type="match status" value="1"/>
</dbReference>